<dbReference type="EMBL" id="LR134441">
    <property type="protein sequence ID" value="VEH99838.1"/>
    <property type="molecule type" value="Genomic_DNA"/>
</dbReference>
<reference evidence="2 4" key="1">
    <citation type="submission" date="2014-07" db="EMBL/GenBank/DDBJ databases">
        <authorList>
            <person name="Pisani N.G."/>
            <person name="Newman J.D."/>
        </authorList>
    </citation>
    <scope>NUCLEOTIDE SEQUENCE [LARGE SCALE GENOMIC DNA]</scope>
    <source>
        <strain evidence="2 4">LMG 24720</strain>
    </source>
</reference>
<organism evidence="3 5">
    <name type="scientific">Kaistella antarctica</name>
    <dbReference type="NCBI Taxonomy" id="266748"/>
    <lineage>
        <taxon>Bacteria</taxon>
        <taxon>Pseudomonadati</taxon>
        <taxon>Bacteroidota</taxon>
        <taxon>Flavobacteriia</taxon>
        <taxon>Flavobacteriales</taxon>
        <taxon>Weeksellaceae</taxon>
        <taxon>Chryseobacterium group</taxon>
        <taxon>Kaistella</taxon>
    </lineage>
</organism>
<dbReference type="Proteomes" id="UP000270036">
    <property type="component" value="Chromosome"/>
</dbReference>
<accession>A0A448NS49</accession>
<proteinExistence type="predicted"/>
<keyword evidence="4" id="KW-1185">Reference proteome</keyword>
<feature type="compositionally biased region" description="Polar residues" evidence="1">
    <location>
        <begin position="105"/>
        <end position="116"/>
    </location>
</feature>
<evidence type="ECO:0000313" key="3">
    <source>
        <dbReference type="EMBL" id="VEH99838.1"/>
    </source>
</evidence>
<dbReference type="Proteomes" id="UP000028349">
    <property type="component" value="Unassembled WGS sequence"/>
</dbReference>
<feature type="region of interest" description="Disordered" evidence="1">
    <location>
        <begin position="105"/>
        <end position="129"/>
    </location>
</feature>
<gene>
    <name evidence="2" type="ORF">HY04_08775</name>
    <name evidence="3" type="ORF">NCTC13489_01806</name>
</gene>
<evidence type="ECO:0000256" key="1">
    <source>
        <dbReference type="SAM" id="MobiDB-lite"/>
    </source>
</evidence>
<dbReference type="RefSeq" id="WP_034718971.1">
    <property type="nucleotide sequence ID" value="NZ_FOIX01000004.1"/>
</dbReference>
<dbReference type="AlphaFoldDB" id="A0A448NS49"/>
<protein>
    <submittedName>
        <fullName evidence="3">Uncharacterized protein</fullName>
    </submittedName>
</protein>
<dbReference type="EMBL" id="JPEP01000002">
    <property type="protein sequence ID" value="KEY18583.1"/>
    <property type="molecule type" value="Genomic_DNA"/>
</dbReference>
<reference evidence="3 5" key="2">
    <citation type="submission" date="2018-12" db="EMBL/GenBank/DDBJ databases">
        <authorList>
            <consortium name="Pathogen Informatics"/>
        </authorList>
    </citation>
    <scope>NUCLEOTIDE SEQUENCE [LARGE SCALE GENOMIC DNA]</scope>
    <source>
        <strain evidence="3 5">NCTC13489</strain>
    </source>
</reference>
<sequence>MASTSETGHAKNVANFQDLIEFITGYGAIYNPSKTNLKLPQMVALKAAADTSIADVIPKNTDYNTKVNLRAAAFSDVRGLATRLIAALQATDASDETIADAKTFNNKIQGKGSSTPKAPLDPNNPPAKTISASQQSYDQLIQHLSGLKSILEAEPSYAPNEVDLQIATLDTKIADLIQTNDAVPPVYAAVNNARIARDKILYTDENSLFETAKDIKIYVKALFGSTSPEFAQVKGIQIKKPKL</sequence>
<evidence type="ECO:0000313" key="4">
    <source>
        <dbReference type="Proteomes" id="UP000028349"/>
    </source>
</evidence>
<name>A0A448NS49_9FLAO</name>
<dbReference type="OrthoDB" id="749061at2"/>
<evidence type="ECO:0000313" key="2">
    <source>
        <dbReference type="EMBL" id="KEY18583.1"/>
    </source>
</evidence>
<dbReference type="KEGG" id="cant:NCTC13489_01806"/>
<evidence type="ECO:0000313" key="5">
    <source>
        <dbReference type="Proteomes" id="UP000270036"/>
    </source>
</evidence>